<gene>
    <name evidence="2" type="ORF">M427DRAFT_135166</name>
</gene>
<evidence type="ECO:0000313" key="3">
    <source>
        <dbReference type="Proteomes" id="UP000070544"/>
    </source>
</evidence>
<feature type="region of interest" description="Disordered" evidence="1">
    <location>
        <begin position="1"/>
        <end position="64"/>
    </location>
</feature>
<evidence type="ECO:0000256" key="1">
    <source>
        <dbReference type="SAM" id="MobiDB-lite"/>
    </source>
</evidence>
<protein>
    <submittedName>
        <fullName evidence="2">Uncharacterized protein</fullName>
    </submittedName>
</protein>
<dbReference type="AlphaFoldDB" id="A0A139AGB2"/>
<sequence>MNLSGSSVGDYSGGEQKHGRGRKAQRRIQQAAVVRSPSGSHTRSPFLRSDTLSNPATSCSTQPFAASTSPLTDFLAEAPPSFPNWPSFVKAATRLKKVSYRFK</sequence>
<proteinExistence type="predicted"/>
<feature type="compositionally biased region" description="Polar residues" evidence="1">
    <location>
        <begin position="50"/>
        <end position="64"/>
    </location>
</feature>
<organism evidence="2 3">
    <name type="scientific">Gonapodya prolifera (strain JEL478)</name>
    <name type="common">Monoblepharis prolifera</name>
    <dbReference type="NCBI Taxonomy" id="1344416"/>
    <lineage>
        <taxon>Eukaryota</taxon>
        <taxon>Fungi</taxon>
        <taxon>Fungi incertae sedis</taxon>
        <taxon>Chytridiomycota</taxon>
        <taxon>Chytridiomycota incertae sedis</taxon>
        <taxon>Monoblepharidomycetes</taxon>
        <taxon>Monoblepharidales</taxon>
        <taxon>Gonapodyaceae</taxon>
        <taxon>Gonapodya</taxon>
    </lineage>
</organism>
<keyword evidence="3" id="KW-1185">Reference proteome</keyword>
<reference evidence="2 3" key="1">
    <citation type="journal article" date="2015" name="Genome Biol. Evol.">
        <title>Phylogenomic analyses indicate that early fungi evolved digesting cell walls of algal ancestors of land plants.</title>
        <authorList>
            <person name="Chang Y."/>
            <person name="Wang S."/>
            <person name="Sekimoto S."/>
            <person name="Aerts A.L."/>
            <person name="Choi C."/>
            <person name="Clum A."/>
            <person name="LaButti K.M."/>
            <person name="Lindquist E.A."/>
            <person name="Yee Ngan C."/>
            <person name="Ohm R.A."/>
            <person name="Salamov A.A."/>
            <person name="Grigoriev I.V."/>
            <person name="Spatafora J.W."/>
            <person name="Berbee M.L."/>
        </authorList>
    </citation>
    <scope>NUCLEOTIDE SEQUENCE [LARGE SCALE GENOMIC DNA]</scope>
    <source>
        <strain evidence="2 3">JEL478</strain>
    </source>
</reference>
<dbReference type="Proteomes" id="UP000070544">
    <property type="component" value="Unassembled WGS sequence"/>
</dbReference>
<dbReference type="EMBL" id="KQ965762">
    <property type="protein sequence ID" value="KXS15475.1"/>
    <property type="molecule type" value="Genomic_DNA"/>
</dbReference>
<evidence type="ECO:0000313" key="2">
    <source>
        <dbReference type="EMBL" id="KXS15475.1"/>
    </source>
</evidence>
<accession>A0A139AGB2</accession>
<name>A0A139AGB2_GONPJ</name>